<keyword evidence="2" id="KW-0067">ATP-binding</keyword>
<accession>A0A642V2J4</accession>
<sequence>MAWKLRTNVVIVVGDAFSGVKTELAGYVIDRSVCIVSLDPIRRCKDVCGELDEVVGEKFGYTVPFEDQSSWQTRIKYVTPEMVLLEAFADPLFKHYDVIVVEDVDRRDAWTDVVVGVLYKVINVNQKLKLILTTESVECVEILRQFFQPQGERIKTPQVVQIDSSTGINPVDILHLESPVSDYVDAGVDCLVKIVENEPEGDVLVLLSCRSEVQRFIALFNERNTAGDGVVVAPYHSSSGMPDFRYDGKRHVMVAAMDPKEQERMETAYVIDCGFYELDWFDGLKNVHSKITRPITKAHANFRANLAGRFKPGKCFRLYTEQAATTLLPSTPDQGILGYDISEIILKLKALGIDNVARSFKFIPPSPPSTVIASGLTTLYSLGAIDDMGKLTKEGTIISELPVSSIYLAKAVAASGVQSCLEEVLRITACSLAGGISTMLYRPAGRKDREDAEIQHDKFKVLEGDHLTLLNIFDAFYQNNKPKDPRWAGTRYLNYRTLTTAVQYYTQLKRYSQRLQIGHQETLQQPSGKLSERILLCLVQGFFRQVAKRKSPTEYALIGTNKGQVVTIDRDSVLSSIAKKHPSMIIHGLQSNDSSQHLSPWIIYEALTDNDTTSNPKISGISIIPRSLLQPYYKTVEP</sequence>
<dbReference type="OrthoDB" id="5600252at2759"/>
<evidence type="ECO:0000256" key="1">
    <source>
        <dbReference type="ARBA" id="ARBA00022741"/>
    </source>
</evidence>
<dbReference type="InterPro" id="IPR027417">
    <property type="entry name" value="P-loop_NTPase"/>
</dbReference>
<reference evidence="4" key="1">
    <citation type="journal article" date="2019" name="G3 (Bethesda)">
        <title>Genome Assemblies of Two Rare Opportunistic Yeast Pathogens: Diutina rugosa (syn. Candida rugosa) and Trichomonascus ciferrii (syn. Candida ciferrii).</title>
        <authorList>
            <person name="Mixao V."/>
            <person name="Saus E."/>
            <person name="Hansen A.P."/>
            <person name="Lass-Florl C."/>
            <person name="Gabaldon T."/>
        </authorList>
    </citation>
    <scope>NUCLEOTIDE SEQUENCE</scope>
    <source>
        <strain evidence="4">CBS 4856</strain>
    </source>
</reference>
<evidence type="ECO:0000313" key="4">
    <source>
        <dbReference type="EMBL" id="KAA8911247.1"/>
    </source>
</evidence>
<dbReference type="InterPro" id="IPR007502">
    <property type="entry name" value="Helicase-assoc_dom"/>
</dbReference>
<keyword evidence="5" id="KW-1185">Reference proteome</keyword>
<keyword evidence="1" id="KW-0547">Nucleotide-binding</keyword>
<gene>
    <name evidence="4" type="ORF">TRICI_003857</name>
</gene>
<comment type="caution">
    <text evidence="4">The sequence shown here is derived from an EMBL/GenBank/DDBJ whole genome shotgun (WGS) entry which is preliminary data.</text>
</comment>
<evidence type="ECO:0000256" key="2">
    <source>
        <dbReference type="ARBA" id="ARBA00022840"/>
    </source>
</evidence>
<dbReference type="Gene3D" id="3.40.50.300">
    <property type="entry name" value="P-loop containing nucleotide triphosphate hydrolases"/>
    <property type="match status" value="2"/>
</dbReference>
<evidence type="ECO:0000259" key="3">
    <source>
        <dbReference type="SMART" id="SM00847"/>
    </source>
</evidence>
<dbReference type="SUPFAM" id="SSF52540">
    <property type="entry name" value="P-loop containing nucleoside triphosphate hydrolases"/>
    <property type="match status" value="1"/>
</dbReference>
<protein>
    <recommendedName>
        <fullName evidence="3">Helicase-associated domain-containing protein</fullName>
    </recommendedName>
</protein>
<dbReference type="PANTHER" id="PTHR18934">
    <property type="entry name" value="ATP-DEPENDENT RNA HELICASE"/>
    <property type="match status" value="1"/>
</dbReference>
<organism evidence="4 5">
    <name type="scientific">Trichomonascus ciferrii</name>
    <dbReference type="NCBI Taxonomy" id="44093"/>
    <lineage>
        <taxon>Eukaryota</taxon>
        <taxon>Fungi</taxon>
        <taxon>Dikarya</taxon>
        <taxon>Ascomycota</taxon>
        <taxon>Saccharomycotina</taxon>
        <taxon>Dipodascomycetes</taxon>
        <taxon>Dipodascales</taxon>
        <taxon>Trichomonascaceae</taxon>
        <taxon>Trichomonascus</taxon>
        <taxon>Trichomonascus ciferrii complex</taxon>
    </lineage>
</organism>
<dbReference type="SMART" id="SM00847">
    <property type="entry name" value="HA2"/>
    <property type="match status" value="1"/>
</dbReference>
<dbReference type="GO" id="GO:0071013">
    <property type="term" value="C:catalytic step 2 spliceosome"/>
    <property type="evidence" value="ECO:0007669"/>
    <property type="project" value="TreeGrafter"/>
</dbReference>
<dbReference type="AlphaFoldDB" id="A0A642V2J4"/>
<dbReference type="InterPro" id="IPR048333">
    <property type="entry name" value="HA2_WH"/>
</dbReference>
<dbReference type="Proteomes" id="UP000761534">
    <property type="component" value="Unassembled WGS sequence"/>
</dbReference>
<dbReference type="VEuPathDB" id="FungiDB:TRICI_003857"/>
<dbReference type="Pfam" id="PF04408">
    <property type="entry name" value="WHD_HA2"/>
    <property type="match status" value="1"/>
</dbReference>
<dbReference type="GO" id="GO:0004386">
    <property type="term" value="F:helicase activity"/>
    <property type="evidence" value="ECO:0007669"/>
    <property type="project" value="TreeGrafter"/>
</dbReference>
<dbReference type="PANTHER" id="PTHR18934:SF136">
    <property type="entry name" value="ATP-DEPENDENT RNA HELICASE DHX35-RELATED"/>
    <property type="match status" value="1"/>
</dbReference>
<proteinExistence type="predicted"/>
<dbReference type="Gene3D" id="1.20.120.1080">
    <property type="match status" value="1"/>
</dbReference>
<evidence type="ECO:0000313" key="5">
    <source>
        <dbReference type="Proteomes" id="UP000761534"/>
    </source>
</evidence>
<name>A0A642V2J4_9ASCO</name>
<feature type="domain" description="Helicase-associated" evidence="3">
    <location>
        <begin position="374"/>
        <end position="470"/>
    </location>
</feature>
<dbReference type="GO" id="GO:0005524">
    <property type="term" value="F:ATP binding"/>
    <property type="evidence" value="ECO:0007669"/>
    <property type="project" value="UniProtKB-KW"/>
</dbReference>
<dbReference type="GO" id="GO:0003723">
    <property type="term" value="F:RNA binding"/>
    <property type="evidence" value="ECO:0007669"/>
    <property type="project" value="TreeGrafter"/>
</dbReference>
<dbReference type="EMBL" id="SWFS01000290">
    <property type="protein sequence ID" value="KAA8911247.1"/>
    <property type="molecule type" value="Genomic_DNA"/>
</dbReference>